<name>Q4Q6N8_LEIMA</name>
<dbReference type="VEuPathDB" id="TriTrypDB:LMJFC_310008000"/>
<proteinExistence type="predicted"/>
<dbReference type="GeneID" id="5653951"/>
<dbReference type="KEGG" id="lma:LMJF_31_0255"/>
<sequence>MCATIASLDAAVLSFGRAERCGTAPGKLARSYQLFDHLILATAVSATGWAEHHQGVSGFNELVTAVQRELPSRRSLRLLPP</sequence>
<dbReference type="VEuPathDB" id="TriTrypDB:LmjF.31.0255"/>
<keyword evidence="2" id="KW-1185">Reference proteome</keyword>
<organism evidence="1 2">
    <name type="scientific">Leishmania major</name>
    <dbReference type="NCBI Taxonomy" id="5664"/>
    <lineage>
        <taxon>Eukaryota</taxon>
        <taxon>Discoba</taxon>
        <taxon>Euglenozoa</taxon>
        <taxon>Kinetoplastea</taxon>
        <taxon>Metakinetoplastina</taxon>
        <taxon>Trypanosomatida</taxon>
        <taxon>Trypanosomatidae</taxon>
        <taxon>Leishmaniinae</taxon>
        <taxon>Leishmania</taxon>
    </lineage>
</organism>
<reference evidence="1 2" key="1">
    <citation type="journal article" date="2005" name="Science">
        <title>The genome of the kinetoplastid parasite, Leishmania major.</title>
        <authorList>
            <person name="Ivens A.C."/>
            <person name="Peacock C.S."/>
            <person name="Worthey E.A."/>
            <person name="Murphy L."/>
            <person name="Aggarwal G."/>
            <person name="Berriman M."/>
            <person name="Sisk E."/>
            <person name="Rajandream M.A."/>
            <person name="Adlem E."/>
            <person name="Aert R."/>
            <person name="Anupama A."/>
            <person name="Apostolou Z."/>
            <person name="Attipoe P."/>
            <person name="Bason N."/>
            <person name="Bauser C."/>
            <person name="Beck A."/>
            <person name="Beverley S.M."/>
            <person name="Bianchettin G."/>
            <person name="Borzym K."/>
            <person name="Bothe G."/>
            <person name="Bruschi C.V."/>
            <person name="Collins M."/>
            <person name="Cadag E."/>
            <person name="Ciarloni L."/>
            <person name="Clayton C."/>
            <person name="Coulson R.M."/>
            <person name="Cronin A."/>
            <person name="Cruz A.K."/>
            <person name="Davies R.M."/>
            <person name="De Gaudenzi J."/>
            <person name="Dobson D.E."/>
            <person name="Duesterhoeft A."/>
            <person name="Fazelina G."/>
            <person name="Fosker N."/>
            <person name="Frasch A.C."/>
            <person name="Fraser A."/>
            <person name="Fuchs M."/>
            <person name="Gabel C."/>
            <person name="Goble A."/>
            <person name="Goffeau A."/>
            <person name="Harris D."/>
            <person name="Hertz-Fowler C."/>
            <person name="Hilbert H."/>
            <person name="Horn D."/>
            <person name="Huang Y."/>
            <person name="Klages S."/>
            <person name="Knights A."/>
            <person name="Kube M."/>
            <person name="Larke N."/>
            <person name="Litvin L."/>
            <person name="Lord A."/>
            <person name="Louie T."/>
            <person name="Marra M."/>
            <person name="Masuy D."/>
            <person name="Matthews K."/>
            <person name="Michaeli S."/>
            <person name="Mottram J.C."/>
            <person name="Muller-Auer S."/>
            <person name="Munden H."/>
            <person name="Nelson S."/>
            <person name="Norbertczak H."/>
            <person name="Oliver K."/>
            <person name="O'neil S."/>
            <person name="Pentony M."/>
            <person name="Pohl T.M."/>
            <person name="Price C."/>
            <person name="Purnelle B."/>
            <person name="Quail M.A."/>
            <person name="Rabbinowitsch E."/>
            <person name="Reinhardt R."/>
            <person name="Rieger M."/>
            <person name="Rinta J."/>
            <person name="Robben J."/>
            <person name="Robertson L."/>
            <person name="Ruiz J.C."/>
            <person name="Rutter S."/>
            <person name="Saunders D."/>
            <person name="Schafer M."/>
            <person name="Schein J."/>
            <person name="Schwartz D.C."/>
            <person name="Seeger K."/>
            <person name="Seyler A."/>
            <person name="Sharp S."/>
            <person name="Shin H."/>
            <person name="Sivam D."/>
            <person name="Squares R."/>
            <person name="Squares S."/>
            <person name="Tosato V."/>
            <person name="Vogt C."/>
            <person name="Volckaert G."/>
            <person name="Wambutt R."/>
            <person name="Warren T."/>
            <person name="Wedler H."/>
            <person name="Woodward J."/>
            <person name="Zhou S."/>
            <person name="Zimmermann W."/>
            <person name="Smith D.F."/>
            <person name="Blackwell J.M."/>
            <person name="Stuart K.D."/>
            <person name="Barrell B."/>
            <person name="Myler P.J."/>
        </authorList>
    </citation>
    <scope>NUCLEOTIDE SEQUENCE [LARGE SCALE GENOMIC DNA]</scope>
    <source>
        <strain evidence="2">MHOM/IL/81/Friedlin</strain>
    </source>
</reference>
<dbReference type="VEuPathDB" id="TriTrypDB:LMJSD75_310007800"/>
<reference evidence="1 2" key="2">
    <citation type="journal article" date="2011" name="Genome Res.">
        <title>Chromosome and gene copy number variation allow major structural change between species and strains of Leishmania.</title>
        <authorList>
            <person name="Rogers M.B."/>
            <person name="Hilley J.D."/>
            <person name="Dickens N.J."/>
            <person name="Wilkes J."/>
            <person name="Bates P.A."/>
            <person name="Depledge D.P."/>
            <person name="Harris D."/>
            <person name="Her Y."/>
            <person name="Herzyk P."/>
            <person name="Imamura H."/>
            <person name="Otto T.D."/>
            <person name="Sanders M."/>
            <person name="Seeger K."/>
            <person name="Dujardin J.C."/>
            <person name="Berriman M."/>
            <person name="Smith D.F."/>
            <person name="Hertz-Fowler C."/>
            <person name="Mottram J.C."/>
        </authorList>
    </citation>
    <scope>NUCLEOTIDE SEQUENCE [LARGE SCALE GENOMIC DNA]</scope>
    <source>
        <strain evidence="2">MHOM/IL/81/Friedlin</strain>
    </source>
</reference>
<dbReference type="InParanoid" id="Q4Q6N8"/>
<dbReference type="AlphaFoldDB" id="Q4Q6N8"/>
<dbReference type="EMBL" id="FR796427">
    <property type="protein sequence ID" value="CAJ08212.1"/>
    <property type="molecule type" value="Genomic_DNA"/>
</dbReference>
<protein>
    <submittedName>
        <fullName evidence="1">Uncharacterized protein</fullName>
    </submittedName>
</protein>
<gene>
    <name evidence="1" type="ORF">LMJF_31_0255</name>
</gene>
<accession>Q4Q6N8</accession>
<dbReference type="RefSeq" id="XP_001685010.1">
    <property type="nucleotide sequence ID" value="XM_001684958.1"/>
</dbReference>
<dbReference type="HOGENOM" id="CLU_2579001_0_0_1"/>
<dbReference type="Proteomes" id="UP000000542">
    <property type="component" value="Chromosome 31"/>
</dbReference>
<evidence type="ECO:0000313" key="2">
    <source>
        <dbReference type="Proteomes" id="UP000000542"/>
    </source>
</evidence>
<dbReference type="VEuPathDB" id="TriTrypDB:LMJLV39_310007800"/>
<evidence type="ECO:0000313" key="1">
    <source>
        <dbReference type="EMBL" id="CAJ08212.1"/>
    </source>
</evidence>